<proteinExistence type="predicted"/>
<dbReference type="SMART" id="SM00530">
    <property type="entry name" value="HTH_XRE"/>
    <property type="match status" value="1"/>
</dbReference>
<sequence length="268" mass="30381">MESINFAMLKATREMKGLTQRQLADLSGVSSKLISALENGSYTSNPGADTLRRIGEVLRPEEPDFLLKSNIRNISALLKMLEDDKSVDPLLIRLMKDLEDMSKTNAVGYVLAGWSGYAGRMRILELRQKGLSSLVDAIAEIVQTAEFAAKPSHEAMWRDLIISIEGLVAKFRRNDSFEGISVFEESLYRLRQSRISNDPRSRHEALRAAFFAVYDKWAECSRAEQVDNILADIVCLQSWKDTLDNRETVGMYLFEFAKIKAKYEKEAK</sequence>
<protein>
    <submittedName>
        <fullName evidence="2">Helix-turn-helix domain-containing protein</fullName>
    </submittedName>
</protein>
<dbReference type="SUPFAM" id="SSF47413">
    <property type="entry name" value="lambda repressor-like DNA-binding domains"/>
    <property type="match status" value="1"/>
</dbReference>
<dbReference type="InterPro" id="IPR010982">
    <property type="entry name" value="Lambda_DNA-bd_dom_sf"/>
</dbReference>
<dbReference type="CDD" id="cd00093">
    <property type="entry name" value="HTH_XRE"/>
    <property type="match status" value="1"/>
</dbReference>
<reference evidence="2 3" key="1">
    <citation type="journal article" date="2021" name="Sci. Rep.">
        <title>The distribution of antibiotic resistance genes in chicken gut microbiota commensals.</title>
        <authorList>
            <person name="Juricova H."/>
            <person name="Matiasovicova J."/>
            <person name="Kubasova T."/>
            <person name="Cejkova D."/>
            <person name="Rychlik I."/>
        </authorList>
    </citation>
    <scope>NUCLEOTIDE SEQUENCE [LARGE SCALE GENOMIC DNA]</scope>
    <source>
        <strain evidence="2 3">An564</strain>
    </source>
</reference>
<name>A0ABS2GRK9_9FIRM</name>
<gene>
    <name evidence="2" type="ORF">H9X81_10205</name>
</gene>
<dbReference type="Gene3D" id="1.10.260.40">
    <property type="entry name" value="lambda repressor-like DNA-binding domains"/>
    <property type="match status" value="1"/>
</dbReference>
<dbReference type="Proteomes" id="UP000724149">
    <property type="component" value="Unassembled WGS sequence"/>
</dbReference>
<evidence type="ECO:0000259" key="1">
    <source>
        <dbReference type="PROSITE" id="PS50943"/>
    </source>
</evidence>
<keyword evidence="3" id="KW-1185">Reference proteome</keyword>
<organism evidence="2 3">
    <name type="scientific">Hydrogenoanaerobacterium saccharovorans</name>
    <dbReference type="NCBI Taxonomy" id="474960"/>
    <lineage>
        <taxon>Bacteria</taxon>
        <taxon>Bacillati</taxon>
        <taxon>Bacillota</taxon>
        <taxon>Clostridia</taxon>
        <taxon>Eubacteriales</taxon>
        <taxon>Oscillospiraceae</taxon>
        <taxon>Hydrogenoanaerobacterium</taxon>
    </lineage>
</organism>
<comment type="caution">
    <text evidence="2">The sequence shown here is derived from an EMBL/GenBank/DDBJ whole genome shotgun (WGS) entry which is preliminary data.</text>
</comment>
<evidence type="ECO:0000313" key="3">
    <source>
        <dbReference type="Proteomes" id="UP000724149"/>
    </source>
</evidence>
<dbReference type="PROSITE" id="PS50943">
    <property type="entry name" value="HTH_CROC1"/>
    <property type="match status" value="1"/>
</dbReference>
<dbReference type="InterPro" id="IPR001387">
    <property type="entry name" value="Cro/C1-type_HTH"/>
</dbReference>
<dbReference type="EMBL" id="JACSNR010000010">
    <property type="protein sequence ID" value="MBM6924054.1"/>
    <property type="molecule type" value="Genomic_DNA"/>
</dbReference>
<accession>A0ABS2GRK9</accession>
<feature type="domain" description="HTH cro/C1-type" evidence="1">
    <location>
        <begin position="9"/>
        <end position="66"/>
    </location>
</feature>
<evidence type="ECO:0000313" key="2">
    <source>
        <dbReference type="EMBL" id="MBM6924054.1"/>
    </source>
</evidence>
<dbReference type="RefSeq" id="WP_204721705.1">
    <property type="nucleotide sequence ID" value="NZ_JACSNR010000010.1"/>
</dbReference>
<dbReference type="Pfam" id="PF01381">
    <property type="entry name" value="HTH_3"/>
    <property type="match status" value="1"/>
</dbReference>